<comment type="caution">
    <text evidence="2">The sequence shown here is derived from an EMBL/GenBank/DDBJ whole genome shotgun (WGS) entry which is preliminary data.</text>
</comment>
<keyword evidence="3" id="KW-1185">Reference proteome</keyword>
<dbReference type="EMBL" id="AMBO01000350">
    <property type="protein sequence ID" value="EKD00104.1"/>
    <property type="molecule type" value="Genomic_DNA"/>
</dbReference>
<feature type="transmembrane region" description="Helical" evidence="1">
    <location>
        <begin position="21"/>
        <end position="45"/>
    </location>
</feature>
<feature type="transmembrane region" description="Helical" evidence="1">
    <location>
        <begin position="560"/>
        <end position="579"/>
    </location>
</feature>
<evidence type="ECO:0000313" key="3">
    <source>
        <dbReference type="Proteomes" id="UP000006757"/>
    </source>
</evidence>
<name>K1WEV0_TRIAC</name>
<gene>
    <name evidence="2" type="ORF">A1Q2_05628</name>
</gene>
<keyword evidence="1" id="KW-0472">Membrane</keyword>
<dbReference type="Proteomes" id="UP000006757">
    <property type="component" value="Unassembled WGS sequence"/>
</dbReference>
<evidence type="ECO:0000313" key="2">
    <source>
        <dbReference type="EMBL" id="EKD00104.1"/>
    </source>
</evidence>
<dbReference type="HOGENOM" id="CLU_377757_0_0_1"/>
<proteinExistence type="predicted"/>
<reference evidence="2 3" key="1">
    <citation type="journal article" date="2012" name="Eukaryot. Cell">
        <title>Genome sequence of the Trichosporon asahii environmental strain CBS 8904.</title>
        <authorList>
            <person name="Yang R.Y."/>
            <person name="Li H.T."/>
            <person name="Zhu H."/>
            <person name="Zhou G.P."/>
            <person name="Wang M."/>
            <person name="Wang L."/>
        </authorList>
    </citation>
    <scope>NUCLEOTIDE SEQUENCE [LARGE SCALE GENOMIC DNA]</scope>
    <source>
        <strain evidence="2 3">CBS 8904</strain>
    </source>
</reference>
<feature type="transmembrane region" description="Helical" evidence="1">
    <location>
        <begin position="448"/>
        <end position="467"/>
    </location>
</feature>
<dbReference type="AlphaFoldDB" id="K1WEV0"/>
<evidence type="ECO:0000256" key="1">
    <source>
        <dbReference type="SAM" id="Phobius"/>
    </source>
</evidence>
<accession>K1WEV0</accession>
<dbReference type="InParanoid" id="K1WEV0"/>
<feature type="transmembrane region" description="Helical" evidence="1">
    <location>
        <begin position="474"/>
        <end position="493"/>
    </location>
</feature>
<keyword evidence="1" id="KW-1133">Transmembrane helix</keyword>
<feature type="transmembrane region" description="Helical" evidence="1">
    <location>
        <begin position="505"/>
        <end position="527"/>
    </location>
</feature>
<protein>
    <submittedName>
        <fullName evidence="2">Uncharacterized protein</fullName>
    </submittedName>
</protein>
<sequence>MDAHRPLRRRPLRFPSFRIRFLPIFAGLSFAGLVIALGTLIYVSYDWVRVISDPYWLSYEQSYRWHTNGVRSLIHEGVRFDVGLSIFAVKPANGTERPECTEEKLAQWRSSRIGFTKADEGPDILRTSDRRLDDKPPCDSLYVAETNELWSGIVARDLTLADKTSESGIDFNIPPETLELLLKEPRQLIGVGPMSTLVYATVTLIPKVGVAVSNVEWYKDGMEDLPYVGDGLFAEATKSVPVKEGVKNATALRQTYLNSLSVRVPLVKTNFRGAFVATGVQATLLRQTNWIKRDVFEDRHAVLMHGACTSRARNWVKHRLLCAEERYETTGHWRAAYELETKTAKRRYSHLHYAPYLSYSGVGSMSHLQVPKSSQLKEFGHHNLKFRLAIVGHRRMGFLDHETVLNPQLGRDRAEDQRRHDGYEALHAVLGLRGWRAARLGGSHVLSVLSWVGWLMGRLLILLYWATRTTTTGISLWGTSLLVIGEALRSIAFTYDYYLETLPSWLFYVSIWGILLLPEVLQLRAILPTSLEKQGDTWTVADIPRTARERRSARLDIGPFYLAVLWVTLTAASYMVYGWPMRVLRASQDHFMRKQFEYPYLGEEVFSRMSLLPIAQATVTAGQIAQLVMNFRSKTFAGNYALTCACKVAALGGMAAPFVAGKAYHEGLYLGAVAQGFLVLAEAAQAAWYPRVEQEVEDDDVEL</sequence>
<keyword evidence="1" id="KW-0812">Transmembrane</keyword>
<organism evidence="2 3">
    <name type="scientific">Trichosporon asahii var. asahii (strain CBS 8904)</name>
    <name type="common">Yeast</name>
    <dbReference type="NCBI Taxonomy" id="1220162"/>
    <lineage>
        <taxon>Eukaryota</taxon>
        <taxon>Fungi</taxon>
        <taxon>Dikarya</taxon>
        <taxon>Basidiomycota</taxon>
        <taxon>Agaricomycotina</taxon>
        <taxon>Tremellomycetes</taxon>
        <taxon>Trichosporonales</taxon>
        <taxon>Trichosporonaceae</taxon>
        <taxon>Trichosporon</taxon>
    </lineage>
</organism>